<evidence type="ECO:0000313" key="2">
    <source>
        <dbReference type="Proteomes" id="UP000663760"/>
    </source>
</evidence>
<dbReference type="AlphaFoldDB" id="A0A7I8KL53"/>
<sequence length="220" mass="24486">MTILIVYVSDILITGDDTNEIQNLKGIFISQHKYTIDLLHKTGRLACKSIVTPVDINVKLEARGDSPPVNKESFQKPDVAYAVSSLSQFMNDPREIHLQVAYCFLAYLKNTVGQGLLFSRGSDSTVEIYTDVDYAGSVSDKTSTSRYCSFIDGNLVSLRSKKQKVVSRSSAEAEFRAMAQVICEAIWIKILLEDLHLYSQGCIKLYCDDQSSNVIAHNSV</sequence>
<reference evidence="1" key="1">
    <citation type="submission" date="2020-02" db="EMBL/GenBank/DDBJ databases">
        <authorList>
            <person name="Scholz U."/>
            <person name="Mascher M."/>
            <person name="Fiebig A."/>
        </authorList>
    </citation>
    <scope>NUCLEOTIDE SEQUENCE</scope>
</reference>
<evidence type="ECO:0000313" key="1">
    <source>
        <dbReference type="EMBL" id="CAA7397818.1"/>
    </source>
</evidence>
<accession>A0A7I8KL53</accession>
<dbReference type="Proteomes" id="UP000663760">
    <property type="component" value="Chromosome 6"/>
</dbReference>
<keyword evidence="2" id="KW-1185">Reference proteome</keyword>
<dbReference type="PANTHER" id="PTHR11439:SF440">
    <property type="entry name" value="INTEGRASE CATALYTIC DOMAIN-CONTAINING PROTEIN"/>
    <property type="match status" value="1"/>
</dbReference>
<name>A0A7I8KL53_SPIIN</name>
<protein>
    <submittedName>
        <fullName evidence="1">Uncharacterized protein</fullName>
    </submittedName>
</protein>
<dbReference type="PANTHER" id="PTHR11439">
    <property type="entry name" value="GAG-POL-RELATED RETROTRANSPOSON"/>
    <property type="match status" value="1"/>
</dbReference>
<dbReference type="OrthoDB" id="1919845at2759"/>
<gene>
    <name evidence="1" type="ORF">SI8410_06008483</name>
</gene>
<proteinExistence type="predicted"/>
<organism evidence="1 2">
    <name type="scientific">Spirodela intermedia</name>
    <name type="common">Intermediate duckweed</name>
    <dbReference type="NCBI Taxonomy" id="51605"/>
    <lineage>
        <taxon>Eukaryota</taxon>
        <taxon>Viridiplantae</taxon>
        <taxon>Streptophyta</taxon>
        <taxon>Embryophyta</taxon>
        <taxon>Tracheophyta</taxon>
        <taxon>Spermatophyta</taxon>
        <taxon>Magnoliopsida</taxon>
        <taxon>Liliopsida</taxon>
        <taxon>Araceae</taxon>
        <taxon>Lemnoideae</taxon>
        <taxon>Spirodela</taxon>
    </lineage>
</organism>
<dbReference type="EMBL" id="LR746269">
    <property type="protein sequence ID" value="CAA7397818.1"/>
    <property type="molecule type" value="Genomic_DNA"/>
</dbReference>
<dbReference type="CDD" id="cd09272">
    <property type="entry name" value="RNase_HI_RT_Ty1"/>
    <property type="match status" value="1"/>
</dbReference>